<evidence type="ECO:0000313" key="8">
    <source>
        <dbReference type="EMBL" id="GIL89623.1"/>
    </source>
</evidence>
<evidence type="ECO:0000259" key="7">
    <source>
        <dbReference type="Pfam" id="PF03600"/>
    </source>
</evidence>
<accession>A0A8J4D595</accession>
<evidence type="ECO:0000256" key="5">
    <source>
        <dbReference type="ARBA" id="ARBA00022989"/>
    </source>
</evidence>
<evidence type="ECO:0000256" key="3">
    <source>
        <dbReference type="ARBA" id="ARBA00022475"/>
    </source>
</evidence>
<evidence type="ECO:0000313" key="9">
    <source>
        <dbReference type="Proteomes" id="UP000747110"/>
    </source>
</evidence>
<comment type="caution">
    <text evidence="8">The sequence shown here is derived from an EMBL/GenBank/DDBJ whole genome shotgun (WGS) entry which is preliminary data.</text>
</comment>
<dbReference type="Proteomes" id="UP000747110">
    <property type="component" value="Unassembled WGS sequence"/>
</dbReference>
<keyword evidence="6" id="KW-0472">Membrane</keyword>
<feature type="domain" description="Citrate transporter-like" evidence="7">
    <location>
        <begin position="43"/>
        <end position="629"/>
    </location>
</feature>
<comment type="subcellular location">
    <subcellularLocation>
        <location evidence="1">Cell membrane</location>
        <topology evidence="1">Multi-pass membrane protein</topology>
    </subcellularLocation>
</comment>
<protein>
    <recommendedName>
        <fullName evidence="7">Citrate transporter-like domain-containing protein</fullName>
    </recommendedName>
</protein>
<dbReference type="Pfam" id="PF03600">
    <property type="entry name" value="CitMHS"/>
    <property type="match status" value="1"/>
</dbReference>
<dbReference type="GO" id="GO:0005886">
    <property type="term" value="C:plasma membrane"/>
    <property type="evidence" value="ECO:0007669"/>
    <property type="project" value="UniProtKB-SubCell"/>
</dbReference>
<evidence type="ECO:0000256" key="4">
    <source>
        <dbReference type="ARBA" id="ARBA00022692"/>
    </source>
</evidence>
<keyword evidence="5" id="KW-1133">Transmembrane helix</keyword>
<dbReference type="AlphaFoldDB" id="A0A8J4D595"/>
<dbReference type="GO" id="GO:0055085">
    <property type="term" value="P:transmembrane transport"/>
    <property type="evidence" value="ECO:0007669"/>
    <property type="project" value="InterPro"/>
</dbReference>
<evidence type="ECO:0000256" key="1">
    <source>
        <dbReference type="ARBA" id="ARBA00004651"/>
    </source>
</evidence>
<evidence type="ECO:0000256" key="6">
    <source>
        <dbReference type="ARBA" id="ARBA00023136"/>
    </source>
</evidence>
<keyword evidence="2" id="KW-0813">Transport</keyword>
<reference evidence="8" key="1">
    <citation type="journal article" date="2021" name="Proc. Natl. Acad. Sci. U.S.A.">
        <title>Three genomes in the algal genus Volvox reveal the fate of a haploid sex-determining region after a transition to homothallism.</title>
        <authorList>
            <person name="Yamamoto K."/>
            <person name="Hamaji T."/>
            <person name="Kawai-Toyooka H."/>
            <person name="Matsuzaki R."/>
            <person name="Takahashi F."/>
            <person name="Nishimura Y."/>
            <person name="Kawachi M."/>
            <person name="Noguchi H."/>
            <person name="Minakuchi Y."/>
            <person name="Umen J.G."/>
            <person name="Toyoda A."/>
            <person name="Nozaki H."/>
        </authorList>
    </citation>
    <scope>NUCLEOTIDE SEQUENCE</scope>
    <source>
        <strain evidence="8">NIES-3786</strain>
    </source>
</reference>
<proteinExistence type="predicted"/>
<dbReference type="EMBL" id="BNCP01000051">
    <property type="protein sequence ID" value="GIL89623.1"/>
    <property type="molecule type" value="Genomic_DNA"/>
</dbReference>
<dbReference type="PANTHER" id="PTHR43302:SF5">
    <property type="entry name" value="TRANSPORTER ARSB-RELATED"/>
    <property type="match status" value="1"/>
</dbReference>
<keyword evidence="4" id="KW-0812">Transmembrane</keyword>
<evidence type="ECO:0000256" key="2">
    <source>
        <dbReference type="ARBA" id="ARBA00022448"/>
    </source>
</evidence>
<dbReference type="InterPro" id="IPR004680">
    <property type="entry name" value="Cit_transptr-like_dom"/>
</dbReference>
<keyword evidence="3" id="KW-1003">Cell membrane</keyword>
<name>A0A8J4D595_9CHLO</name>
<sequence>MASRVSKEDVGTFPAIAALVIFCLAIIVTIFLVFKAVIVRLPVPGRQPFTLAVKYYMAPIAAVLAMLACTSMSIADVGRGLLGNSQIQPYGILILFMSMAYIAGSLDATGVFAWLALKFTVMSRGRGRVLFLFYFLLSSFITTFTSNDVCILTLTPIVCYFAKATGVDPMPFLFAEYAAANTFGALLYTGNPTNIIVADAYNMTFLGYSKYMTLPTFAAGIACYAMLLLEFHKAIPASIPLPTVDASHMLRDKLGAVLGSVNMLTCLGLLAGAPSLGWAMWAITLVCAGIHCVYNLWAYRKSLTHVPLGECWTCGCAKADAETSAGCGDANPKVAGPCGIDSSTSSGSGDDPMDLASREEMKTAGVRKAAVRQQAGLSTLFHDDHSTALAEEAAAPQLSRDSGTTSPAAPLGYGCSGSGGCSQAGEDCKCCSGKSGTAATGNRCCCAATRSCSCPSRAHHQMCSEAAVRLRPANGSKSAGPQAETAELSARGAPVTSVVLEALPDAAVSTLPVSSPVPEPAPAISLSTDPHPALPPVMTVDSLRGKAPTFWGLFFDLPWEVVPFALGMFVLVEGLYVQGWLNVFGNGLGRASTALPAAVFIMGFLSVALANTINNQPMTILLTRVALDVRYTGHVGHGNTHKAALFALVLGSNIGAVFTLIGALAGILWSNIMGIHGLKVTYAHFARVCCPVGFMTLVASLLVLWFEFAVFPHTD</sequence>
<dbReference type="PANTHER" id="PTHR43302">
    <property type="entry name" value="TRANSPORTER ARSB-RELATED"/>
    <property type="match status" value="1"/>
</dbReference>
<keyword evidence="9" id="KW-1185">Reference proteome</keyword>
<dbReference type="OrthoDB" id="442352at2759"/>
<organism evidence="8 9">
    <name type="scientific">Volvox reticuliferus</name>
    <dbReference type="NCBI Taxonomy" id="1737510"/>
    <lineage>
        <taxon>Eukaryota</taxon>
        <taxon>Viridiplantae</taxon>
        <taxon>Chlorophyta</taxon>
        <taxon>core chlorophytes</taxon>
        <taxon>Chlorophyceae</taxon>
        <taxon>CS clade</taxon>
        <taxon>Chlamydomonadales</taxon>
        <taxon>Volvocaceae</taxon>
        <taxon>Volvox</taxon>
    </lineage>
</organism>
<gene>
    <name evidence="8" type="ORF">Vretifemale_17342</name>
</gene>